<dbReference type="InterPro" id="IPR006115">
    <property type="entry name" value="6PGDH_NADP-bd"/>
</dbReference>
<evidence type="ECO:0000313" key="7">
    <source>
        <dbReference type="Proteomes" id="UP000245539"/>
    </source>
</evidence>
<dbReference type="InterPro" id="IPR036291">
    <property type="entry name" value="NAD(P)-bd_dom_sf"/>
</dbReference>
<dbReference type="PIRSF" id="PIRSF000103">
    <property type="entry name" value="HIBADH"/>
    <property type="match status" value="1"/>
</dbReference>
<gene>
    <name evidence="6" type="ORF">DKW60_11675</name>
</gene>
<dbReference type="EMBL" id="QGKM01000030">
    <property type="protein sequence ID" value="PWQ96865.1"/>
    <property type="molecule type" value="Genomic_DNA"/>
</dbReference>
<evidence type="ECO:0000313" key="6">
    <source>
        <dbReference type="EMBL" id="PWQ96865.1"/>
    </source>
</evidence>
<reference evidence="6 7" key="1">
    <citation type="submission" date="2018-05" db="EMBL/GenBank/DDBJ databases">
        <title>Leucothrix arctica sp. nov., isolated from Arctic seawater.</title>
        <authorList>
            <person name="Choi A."/>
            <person name="Baek K."/>
        </authorList>
    </citation>
    <scope>NUCLEOTIDE SEQUENCE [LARGE SCALE GENOMIC DNA]</scope>
    <source>
        <strain evidence="6 7">JCM 18388</strain>
    </source>
</reference>
<dbReference type="InterPro" id="IPR008927">
    <property type="entry name" value="6-PGluconate_DH-like_C_sf"/>
</dbReference>
<protein>
    <submittedName>
        <fullName evidence="6">2-hydroxy-3-oxopropionate reductase</fullName>
    </submittedName>
</protein>
<dbReference type="Proteomes" id="UP000245539">
    <property type="component" value="Unassembled WGS sequence"/>
</dbReference>
<feature type="domain" description="6-phosphogluconate dehydrogenase NADP-binding" evidence="4">
    <location>
        <begin position="3"/>
        <end position="153"/>
    </location>
</feature>
<comment type="caution">
    <text evidence="6">The sequence shown here is derived from an EMBL/GenBank/DDBJ whole genome shotgun (WGS) entry which is preliminary data.</text>
</comment>
<dbReference type="SUPFAM" id="SSF51735">
    <property type="entry name" value="NAD(P)-binding Rossmann-fold domains"/>
    <property type="match status" value="1"/>
</dbReference>
<dbReference type="Pfam" id="PF14833">
    <property type="entry name" value="NAD_binding_11"/>
    <property type="match status" value="1"/>
</dbReference>
<dbReference type="PANTHER" id="PTHR43060:SF15">
    <property type="entry name" value="3-HYDROXYISOBUTYRATE DEHYDROGENASE-LIKE 1, MITOCHONDRIAL-RELATED"/>
    <property type="match status" value="1"/>
</dbReference>
<dbReference type="InterPro" id="IPR029154">
    <property type="entry name" value="HIBADH-like_NADP-bd"/>
</dbReference>
<evidence type="ECO:0000256" key="3">
    <source>
        <dbReference type="PIRSR" id="PIRSR000103-1"/>
    </source>
</evidence>
<dbReference type="OrthoDB" id="9786703at2"/>
<dbReference type="GO" id="GO:0016491">
    <property type="term" value="F:oxidoreductase activity"/>
    <property type="evidence" value="ECO:0007669"/>
    <property type="project" value="UniProtKB-KW"/>
</dbReference>
<sequence>MIIALLGTGLMGAPMTRCLQAAGHDMHVWNRSIEKAEALADVATVHVTAEDAVKHAEVVISMLADGEITRLVLDKNNVINAAPDSAIIINMGSVEPACDIELASLAASLNKRYLDAPVSGGVKGAADATLTIFVGGEAEVMEAARPALEAMGRPNLIGPTGSGQTAKLANQLIVAITIGAVSEAFKLAEGAGCDLAVLQQALQGGFADSTILKQHGLRMVNRDFEPGGRSQSQLKDIRNAMDLAEQSQLDLPLSQTVEAGFKSLVDDYDGAELDHSAYYLWLEKQASAK</sequence>
<dbReference type="GO" id="GO:0050661">
    <property type="term" value="F:NADP binding"/>
    <property type="evidence" value="ECO:0007669"/>
    <property type="project" value="InterPro"/>
</dbReference>
<dbReference type="Gene3D" id="1.10.1040.10">
    <property type="entry name" value="N-(1-d-carboxylethyl)-l-norvaline Dehydrogenase, domain 2"/>
    <property type="match status" value="1"/>
</dbReference>
<dbReference type="RefSeq" id="WP_109837836.1">
    <property type="nucleotide sequence ID" value="NZ_QGKM01000030.1"/>
</dbReference>
<evidence type="ECO:0000259" key="4">
    <source>
        <dbReference type="Pfam" id="PF03446"/>
    </source>
</evidence>
<dbReference type="SUPFAM" id="SSF48179">
    <property type="entry name" value="6-phosphogluconate dehydrogenase C-terminal domain-like"/>
    <property type="match status" value="1"/>
</dbReference>
<evidence type="ECO:0000256" key="1">
    <source>
        <dbReference type="ARBA" id="ARBA00023002"/>
    </source>
</evidence>
<dbReference type="AlphaFoldDB" id="A0A317CDV1"/>
<dbReference type="GO" id="GO:0051287">
    <property type="term" value="F:NAD binding"/>
    <property type="evidence" value="ECO:0007669"/>
    <property type="project" value="InterPro"/>
</dbReference>
<proteinExistence type="predicted"/>
<name>A0A317CDV1_9GAMM</name>
<dbReference type="Pfam" id="PF03446">
    <property type="entry name" value="NAD_binding_2"/>
    <property type="match status" value="1"/>
</dbReference>
<keyword evidence="7" id="KW-1185">Reference proteome</keyword>
<dbReference type="PANTHER" id="PTHR43060">
    <property type="entry name" value="3-HYDROXYISOBUTYRATE DEHYDROGENASE-LIKE 1, MITOCHONDRIAL-RELATED"/>
    <property type="match status" value="1"/>
</dbReference>
<feature type="domain" description="3-hydroxyisobutyrate dehydrogenase-like NAD-binding" evidence="5">
    <location>
        <begin position="161"/>
        <end position="279"/>
    </location>
</feature>
<dbReference type="InterPro" id="IPR015815">
    <property type="entry name" value="HIBADH-related"/>
</dbReference>
<dbReference type="Gene3D" id="3.40.50.720">
    <property type="entry name" value="NAD(P)-binding Rossmann-like Domain"/>
    <property type="match status" value="1"/>
</dbReference>
<evidence type="ECO:0000259" key="5">
    <source>
        <dbReference type="Pfam" id="PF14833"/>
    </source>
</evidence>
<evidence type="ECO:0000256" key="2">
    <source>
        <dbReference type="ARBA" id="ARBA00023027"/>
    </source>
</evidence>
<keyword evidence="1" id="KW-0560">Oxidoreductase</keyword>
<feature type="active site" evidence="3">
    <location>
        <position position="167"/>
    </location>
</feature>
<dbReference type="InterPro" id="IPR013328">
    <property type="entry name" value="6PGD_dom2"/>
</dbReference>
<accession>A0A317CDV1</accession>
<keyword evidence="2" id="KW-0520">NAD</keyword>
<organism evidence="6 7">
    <name type="scientific">Leucothrix pacifica</name>
    <dbReference type="NCBI Taxonomy" id="1247513"/>
    <lineage>
        <taxon>Bacteria</taxon>
        <taxon>Pseudomonadati</taxon>
        <taxon>Pseudomonadota</taxon>
        <taxon>Gammaproteobacteria</taxon>
        <taxon>Thiotrichales</taxon>
        <taxon>Thiotrichaceae</taxon>
        <taxon>Leucothrix</taxon>
    </lineage>
</organism>